<evidence type="ECO:0000256" key="3">
    <source>
        <dbReference type="ARBA" id="ARBA00022553"/>
    </source>
</evidence>
<evidence type="ECO:0000256" key="1">
    <source>
        <dbReference type="ARBA" id="ARBA00000085"/>
    </source>
</evidence>
<comment type="caution">
    <text evidence="8">The sequence shown here is derived from an EMBL/GenBank/DDBJ whole genome shotgun (WGS) entry which is preliminary data.</text>
</comment>
<gene>
    <name evidence="8" type="ORF">EHO60_08360</name>
</gene>
<keyword evidence="5" id="KW-0418">Kinase</keyword>
<dbReference type="InterPro" id="IPR003661">
    <property type="entry name" value="HisK_dim/P_dom"/>
</dbReference>
<dbReference type="GO" id="GO:0000155">
    <property type="term" value="F:phosphorelay sensor kinase activity"/>
    <property type="evidence" value="ECO:0007669"/>
    <property type="project" value="InterPro"/>
</dbReference>
<accession>A0A4R9GIM8</accession>
<dbReference type="FunFam" id="3.30.565.10:FF:000006">
    <property type="entry name" value="Sensor histidine kinase WalK"/>
    <property type="match status" value="1"/>
</dbReference>
<dbReference type="Proteomes" id="UP000298458">
    <property type="component" value="Unassembled WGS sequence"/>
</dbReference>
<dbReference type="InterPro" id="IPR036890">
    <property type="entry name" value="HATPase_C_sf"/>
</dbReference>
<dbReference type="RefSeq" id="WP_135767663.1">
    <property type="nucleotide sequence ID" value="NZ_RQET01000004.1"/>
</dbReference>
<keyword evidence="6" id="KW-0812">Transmembrane</keyword>
<name>A0A4R9GIM8_9LEPT</name>
<dbReference type="GO" id="GO:0030295">
    <property type="term" value="F:protein kinase activator activity"/>
    <property type="evidence" value="ECO:0007669"/>
    <property type="project" value="TreeGrafter"/>
</dbReference>
<evidence type="ECO:0000259" key="7">
    <source>
        <dbReference type="PROSITE" id="PS50109"/>
    </source>
</evidence>
<dbReference type="InterPro" id="IPR004358">
    <property type="entry name" value="Sig_transdc_His_kin-like_C"/>
</dbReference>
<feature type="transmembrane region" description="Helical" evidence="6">
    <location>
        <begin position="37"/>
        <end position="59"/>
    </location>
</feature>
<evidence type="ECO:0000313" key="9">
    <source>
        <dbReference type="Proteomes" id="UP000298458"/>
    </source>
</evidence>
<dbReference type="SMART" id="SM00387">
    <property type="entry name" value="HATPase_c"/>
    <property type="match status" value="1"/>
</dbReference>
<dbReference type="Pfam" id="PF02518">
    <property type="entry name" value="HATPase_c"/>
    <property type="match status" value="1"/>
</dbReference>
<dbReference type="Gene3D" id="3.30.565.10">
    <property type="entry name" value="Histidine kinase-like ATPase, C-terminal domain"/>
    <property type="match status" value="1"/>
</dbReference>
<dbReference type="Pfam" id="PF00512">
    <property type="entry name" value="HisKA"/>
    <property type="match status" value="1"/>
</dbReference>
<dbReference type="InterPro" id="IPR036097">
    <property type="entry name" value="HisK_dim/P_sf"/>
</dbReference>
<keyword evidence="4" id="KW-0808">Transferase</keyword>
<feature type="transmembrane region" description="Helical" evidence="6">
    <location>
        <begin position="71"/>
        <end position="91"/>
    </location>
</feature>
<keyword evidence="3" id="KW-0597">Phosphoprotein</keyword>
<proteinExistence type="predicted"/>
<feature type="transmembrane region" description="Helical" evidence="6">
    <location>
        <begin position="176"/>
        <end position="198"/>
    </location>
</feature>
<dbReference type="PANTHER" id="PTHR42878:SF15">
    <property type="entry name" value="BACTERIOPHYTOCHROME"/>
    <property type="match status" value="1"/>
</dbReference>
<evidence type="ECO:0000256" key="4">
    <source>
        <dbReference type="ARBA" id="ARBA00022679"/>
    </source>
</evidence>
<sequence>MKKYPTYFAIPPMLTAFFVLTGWQFDLQFFKRILPGLVAMNPATGATFLVIGLAIFFSAMFSEKRISFYRIALSLFIVVSGIGASKLFTIFELYDFGIDRILFAKKIAEDVVNGTPNRMAPNTAFCFLLVGLAGYFSIRKEESSKTISNFLAFPVLLIGIFSIIGYLYGVKEFYGVLTYIPMALHTAVCFIFYAGAILAINPESGFMKTFTSPRLGGRIFRALLPLVVLVPILFGYIRLLIGAKIPLAVELYVGILITSIIFTFFAAVWYVSSILNRIDLARTVAEERLQKSNKGLEAFSYSVSHDLRAPLRAVSGYTKILIEDHIEELSEDAISLTGKILANADRMSELIEDLLQFSKSERAELRKVKLSMKELVETVASDLKGYEAGRNVEFRIYEIPDALADFVTIRQVWINLISNALKYTKNKNKAVIEIGSEPTEGGVAYFVKDNGAGFNMNYYSRLFGVFQRLHAQEEFEGTGVGLATVKSIVERHGGKIWAEGEQDHGATFYFSLPK</sequence>
<dbReference type="OrthoDB" id="9813394at2"/>
<feature type="transmembrane region" description="Helical" evidence="6">
    <location>
        <begin position="251"/>
        <end position="272"/>
    </location>
</feature>
<protein>
    <recommendedName>
        <fullName evidence="2">histidine kinase</fullName>
        <ecNumber evidence="2">2.7.13.3</ecNumber>
    </recommendedName>
</protein>
<evidence type="ECO:0000313" key="8">
    <source>
        <dbReference type="EMBL" id="TGK12261.1"/>
    </source>
</evidence>
<evidence type="ECO:0000256" key="2">
    <source>
        <dbReference type="ARBA" id="ARBA00012438"/>
    </source>
</evidence>
<feature type="transmembrane region" description="Helical" evidence="6">
    <location>
        <begin position="150"/>
        <end position="170"/>
    </location>
</feature>
<organism evidence="8 9">
    <name type="scientific">Leptospira fletcheri</name>
    <dbReference type="NCBI Taxonomy" id="2484981"/>
    <lineage>
        <taxon>Bacteria</taxon>
        <taxon>Pseudomonadati</taxon>
        <taxon>Spirochaetota</taxon>
        <taxon>Spirochaetia</taxon>
        <taxon>Leptospirales</taxon>
        <taxon>Leptospiraceae</taxon>
        <taxon>Leptospira</taxon>
    </lineage>
</organism>
<dbReference type="AlphaFoldDB" id="A0A4R9GIM8"/>
<dbReference type="InterPro" id="IPR050351">
    <property type="entry name" value="BphY/WalK/GraS-like"/>
</dbReference>
<feature type="transmembrane region" description="Helical" evidence="6">
    <location>
        <begin position="119"/>
        <end position="138"/>
    </location>
</feature>
<evidence type="ECO:0000256" key="6">
    <source>
        <dbReference type="SAM" id="Phobius"/>
    </source>
</evidence>
<reference evidence="8" key="1">
    <citation type="journal article" date="2019" name="PLoS Negl. Trop. Dis.">
        <title>Revisiting the worldwide diversity of Leptospira species in the environment.</title>
        <authorList>
            <person name="Vincent A.T."/>
            <person name="Schiettekatte O."/>
            <person name="Bourhy P."/>
            <person name="Veyrier F.J."/>
            <person name="Picardeau M."/>
        </authorList>
    </citation>
    <scope>NUCLEOTIDE SEQUENCE [LARGE SCALE GENOMIC DNA]</scope>
    <source>
        <strain evidence="8">SSW15</strain>
    </source>
</reference>
<feature type="transmembrane region" description="Helical" evidence="6">
    <location>
        <begin position="7"/>
        <end position="25"/>
    </location>
</feature>
<dbReference type="PANTHER" id="PTHR42878">
    <property type="entry name" value="TWO-COMPONENT HISTIDINE KINASE"/>
    <property type="match status" value="1"/>
</dbReference>
<dbReference type="InterPro" id="IPR005467">
    <property type="entry name" value="His_kinase_dom"/>
</dbReference>
<comment type="catalytic activity">
    <reaction evidence="1">
        <text>ATP + protein L-histidine = ADP + protein N-phospho-L-histidine.</text>
        <dbReference type="EC" id="2.7.13.3"/>
    </reaction>
</comment>
<dbReference type="SUPFAM" id="SSF47384">
    <property type="entry name" value="Homodimeric domain of signal transducing histidine kinase"/>
    <property type="match status" value="1"/>
</dbReference>
<dbReference type="EMBL" id="RQET01000004">
    <property type="protein sequence ID" value="TGK12261.1"/>
    <property type="molecule type" value="Genomic_DNA"/>
</dbReference>
<feature type="domain" description="Histidine kinase" evidence="7">
    <location>
        <begin position="302"/>
        <end position="514"/>
    </location>
</feature>
<dbReference type="SMART" id="SM00388">
    <property type="entry name" value="HisKA"/>
    <property type="match status" value="1"/>
</dbReference>
<dbReference type="PROSITE" id="PS50109">
    <property type="entry name" value="HIS_KIN"/>
    <property type="match status" value="1"/>
</dbReference>
<keyword evidence="6" id="KW-1133">Transmembrane helix</keyword>
<dbReference type="Gene3D" id="1.10.287.130">
    <property type="match status" value="1"/>
</dbReference>
<keyword evidence="6" id="KW-0472">Membrane</keyword>
<keyword evidence="9" id="KW-1185">Reference proteome</keyword>
<dbReference type="PRINTS" id="PR00344">
    <property type="entry name" value="BCTRLSENSOR"/>
</dbReference>
<dbReference type="SUPFAM" id="SSF55874">
    <property type="entry name" value="ATPase domain of HSP90 chaperone/DNA topoisomerase II/histidine kinase"/>
    <property type="match status" value="1"/>
</dbReference>
<evidence type="ECO:0000256" key="5">
    <source>
        <dbReference type="ARBA" id="ARBA00022777"/>
    </source>
</evidence>
<dbReference type="CDD" id="cd00082">
    <property type="entry name" value="HisKA"/>
    <property type="match status" value="1"/>
</dbReference>
<dbReference type="GO" id="GO:0000156">
    <property type="term" value="F:phosphorelay response regulator activity"/>
    <property type="evidence" value="ECO:0007669"/>
    <property type="project" value="TreeGrafter"/>
</dbReference>
<feature type="transmembrane region" description="Helical" evidence="6">
    <location>
        <begin position="219"/>
        <end position="239"/>
    </location>
</feature>
<dbReference type="GO" id="GO:0007234">
    <property type="term" value="P:osmosensory signaling via phosphorelay pathway"/>
    <property type="evidence" value="ECO:0007669"/>
    <property type="project" value="TreeGrafter"/>
</dbReference>
<dbReference type="EC" id="2.7.13.3" evidence="2"/>
<dbReference type="InterPro" id="IPR003594">
    <property type="entry name" value="HATPase_dom"/>
</dbReference>